<comment type="caution">
    <text evidence="2">The sequence shown here is derived from an EMBL/GenBank/DDBJ whole genome shotgun (WGS) entry which is preliminary data.</text>
</comment>
<name>A0A0F9IR81_9ZZZZ</name>
<dbReference type="CDD" id="cd07344">
    <property type="entry name" value="M48_yhfN_like"/>
    <property type="match status" value="1"/>
</dbReference>
<evidence type="ECO:0000313" key="2">
    <source>
        <dbReference type="EMBL" id="KKM59771.1"/>
    </source>
</evidence>
<accession>A0A0F9IR81</accession>
<dbReference type="PANTHER" id="PTHR30399">
    <property type="entry name" value="UNCHARACTERIZED PROTEIN YGJP"/>
    <property type="match status" value="1"/>
</dbReference>
<sequence length="263" mass="30757">MDKKVDVQAFNCLNKNIMSESKRLVYCAKDSVIEYSIRRMPKRKKTIAVTIKPDVGVVVLAPIRTPVSSIDRFIKSRADWIIKKKDELQKLTKERKKYFVAGEAVRLLGSDYPLAFEKADLKRVQCAKLSNERVLVRMPLFEDDKERIAWGKRSLILWYRKQADEIIRKAVRRISIHIGTTPEKVFIKDLKSSWGICRDKNISFNWRLVMAPVSIIEYVVAHEICHLEQKDHSKKFWKKLESVQPDYKARKAELRRIGLSLDV</sequence>
<dbReference type="EMBL" id="LAZR01011787">
    <property type="protein sequence ID" value="KKM59771.1"/>
    <property type="molecule type" value="Genomic_DNA"/>
</dbReference>
<dbReference type="InterPro" id="IPR002725">
    <property type="entry name" value="YgjP-like_metallopeptidase"/>
</dbReference>
<evidence type="ECO:0000259" key="1">
    <source>
        <dbReference type="Pfam" id="PF01863"/>
    </source>
</evidence>
<organism evidence="2">
    <name type="scientific">marine sediment metagenome</name>
    <dbReference type="NCBI Taxonomy" id="412755"/>
    <lineage>
        <taxon>unclassified sequences</taxon>
        <taxon>metagenomes</taxon>
        <taxon>ecological metagenomes</taxon>
    </lineage>
</organism>
<gene>
    <name evidence="2" type="ORF">LCGC14_1547730</name>
</gene>
<dbReference type="PANTHER" id="PTHR30399:SF1">
    <property type="entry name" value="UTP PYROPHOSPHATASE"/>
    <property type="match status" value="1"/>
</dbReference>
<proteinExistence type="predicted"/>
<protein>
    <recommendedName>
        <fullName evidence="1">YgjP-like metallopeptidase domain-containing protein</fullName>
    </recommendedName>
</protein>
<dbReference type="Pfam" id="PF01863">
    <property type="entry name" value="YgjP-like"/>
    <property type="match status" value="1"/>
</dbReference>
<reference evidence="2" key="1">
    <citation type="journal article" date="2015" name="Nature">
        <title>Complex archaea that bridge the gap between prokaryotes and eukaryotes.</title>
        <authorList>
            <person name="Spang A."/>
            <person name="Saw J.H."/>
            <person name="Jorgensen S.L."/>
            <person name="Zaremba-Niedzwiedzka K."/>
            <person name="Martijn J."/>
            <person name="Lind A.E."/>
            <person name="van Eijk R."/>
            <person name="Schleper C."/>
            <person name="Guy L."/>
            <person name="Ettema T.J."/>
        </authorList>
    </citation>
    <scope>NUCLEOTIDE SEQUENCE</scope>
</reference>
<dbReference type="InterPro" id="IPR053136">
    <property type="entry name" value="UTP_pyrophosphatase-like"/>
</dbReference>
<feature type="domain" description="YgjP-like metallopeptidase" evidence="1">
    <location>
        <begin position="45"/>
        <end position="256"/>
    </location>
</feature>
<dbReference type="Gene3D" id="3.30.2010.10">
    <property type="entry name" value="Metalloproteases ('zincins'), catalytic domain"/>
    <property type="match status" value="1"/>
</dbReference>
<dbReference type="AlphaFoldDB" id="A0A0F9IR81"/>